<sequence length="188" mass="19442">MSAHTQSTAFDGTGSRGGTGAHDWRFSEQKFLISGTLLHLAVLRESRDMVLLLLGAGASPSRKGAWLWTGGASSPIYGTYVLKESLTGTPLVLATGKPGGETAEFPSPIATALANWSNYALLEKSEATGLSVRGGRYSRDAFGDAGSVTRRSPESSTMSSTTSLLGSSSSSGISSRSTRPSSARSSSS</sequence>
<dbReference type="AlphaFoldDB" id="A0A0L0DEH6"/>
<dbReference type="EMBL" id="GL349462">
    <property type="protein sequence ID" value="KNC50732.1"/>
    <property type="molecule type" value="Genomic_DNA"/>
</dbReference>
<reference evidence="2 3" key="1">
    <citation type="submission" date="2010-05" db="EMBL/GenBank/DDBJ databases">
        <title>The Genome Sequence of Thecamonas trahens ATCC 50062.</title>
        <authorList>
            <consortium name="The Broad Institute Genome Sequencing Platform"/>
            <person name="Russ C."/>
            <person name="Cuomo C."/>
            <person name="Shea T."/>
            <person name="Young S.K."/>
            <person name="Zeng Q."/>
            <person name="Koehrsen M."/>
            <person name="Haas B."/>
            <person name="Borodovsky M."/>
            <person name="Guigo R."/>
            <person name="Alvarado L."/>
            <person name="Berlin A."/>
            <person name="Bochicchio J."/>
            <person name="Borenstein D."/>
            <person name="Chapman S."/>
            <person name="Chen Z."/>
            <person name="Freedman E."/>
            <person name="Gellesch M."/>
            <person name="Goldberg J."/>
            <person name="Griggs A."/>
            <person name="Gujja S."/>
            <person name="Heilman E."/>
            <person name="Heiman D."/>
            <person name="Hepburn T."/>
            <person name="Howarth C."/>
            <person name="Jen D."/>
            <person name="Larson L."/>
            <person name="Mehta T."/>
            <person name="Park D."/>
            <person name="Pearson M."/>
            <person name="Roberts A."/>
            <person name="Saif S."/>
            <person name="Shenoy N."/>
            <person name="Sisk P."/>
            <person name="Stolte C."/>
            <person name="Sykes S."/>
            <person name="Thomson T."/>
            <person name="Walk T."/>
            <person name="White J."/>
            <person name="Yandava C."/>
            <person name="Burger G."/>
            <person name="Gray M.W."/>
            <person name="Holland P.W.H."/>
            <person name="King N."/>
            <person name="Lang F.B.F."/>
            <person name="Roger A.J."/>
            <person name="Ruiz-Trillo I."/>
            <person name="Lander E."/>
            <person name="Nusbaum C."/>
        </authorList>
    </citation>
    <scope>NUCLEOTIDE SEQUENCE [LARGE SCALE GENOMIC DNA]</scope>
    <source>
        <strain evidence="2 3">ATCC 50062</strain>
    </source>
</reference>
<dbReference type="Proteomes" id="UP000054408">
    <property type="component" value="Unassembled WGS sequence"/>
</dbReference>
<protein>
    <submittedName>
        <fullName evidence="2">Uncharacterized protein</fullName>
    </submittedName>
</protein>
<keyword evidence="3" id="KW-1185">Reference proteome</keyword>
<proteinExistence type="predicted"/>
<feature type="compositionally biased region" description="Low complexity" evidence="1">
    <location>
        <begin position="154"/>
        <end position="188"/>
    </location>
</feature>
<dbReference type="RefSeq" id="XP_013756819.1">
    <property type="nucleotide sequence ID" value="XM_013901365.1"/>
</dbReference>
<evidence type="ECO:0000256" key="1">
    <source>
        <dbReference type="SAM" id="MobiDB-lite"/>
    </source>
</evidence>
<organism evidence="2 3">
    <name type="scientific">Thecamonas trahens ATCC 50062</name>
    <dbReference type="NCBI Taxonomy" id="461836"/>
    <lineage>
        <taxon>Eukaryota</taxon>
        <taxon>Apusozoa</taxon>
        <taxon>Apusomonadida</taxon>
        <taxon>Apusomonadidae</taxon>
        <taxon>Thecamonas</taxon>
    </lineage>
</organism>
<name>A0A0L0DEH6_THETB</name>
<dbReference type="GeneID" id="25569913"/>
<accession>A0A0L0DEH6</accession>
<evidence type="ECO:0000313" key="2">
    <source>
        <dbReference type="EMBL" id="KNC50732.1"/>
    </source>
</evidence>
<feature type="region of interest" description="Disordered" evidence="1">
    <location>
        <begin position="136"/>
        <end position="188"/>
    </location>
</feature>
<gene>
    <name evidence="2" type="ORF">AMSG_11998</name>
</gene>
<evidence type="ECO:0000313" key="3">
    <source>
        <dbReference type="Proteomes" id="UP000054408"/>
    </source>
</evidence>